<name>A0A0G2J4K9_9EURO</name>
<dbReference type="VEuPathDB" id="FungiDB:EMCG_08297"/>
<dbReference type="Proteomes" id="UP000034164">
    <property type="component" value="Unassembled WGS sequence"/>
</dbReference>
<sequence length="52" mass="5631">MGDIPSVSSARGMILVARTSMMLQRDIAVTFMVRELLTTITGLEGFIGSKMP</sequence>
<gene>
    <name evidence="1" type="ORF">EMCG_08297</name>
</gene>
<comment type="caution">
    <text evidence="1">The sequence shown here is derived from an EMBL/GenBank/DDBJ whole genome shotgun (WGS) entry which is preliminary data.</text>
</comment>
<proteinExistence type="predicted"/>
<reference evidence="2" key="1">
    <citation type="journal article" date="2015" name="PLoS Genet.">
        <title>The dynamic genome and transcriptome of the human fungal pathogen Blastomyces and close relative Emmonsia.</title>
        <authorList>
            <person name="Munoz J.F."/>
            <person name="Gauthier G.M."/>
            <person name="Desjardins C.A."/>
            <person name="Gallo J.E."/>
            <person name="Holder J."/>
            <person name="Sullivan T.D."/>
            <person name="Marty A.J."/>
            <person name="Carmen J.C."/>
            <person name="Chen Z."/>
            <person name="Ding L."/>
            <person name="Gujja S."/>
            <person name="Magrini V."/>
            <person name="Misas E."/>
            <person name="Mitreva M."/>
            <person name="Priest M."/>
            <person name="Saif S."/>
            <person name="Whiston E.A."/>
            <person name="Young S."/>
            <person name="Zeng Q."/>
            <person name="Goldman W.E."/>
            <person name="Mardis E.R."/>
            <person name="Taylor J.W."/>
            <person name="McEwen J.G."/>
            <person name="Clay O.K."/>
            <person name="Klein B.S."/>
            <person name="Cuomo C.A."/>
        </authorList>
    </citation>
    <scope>NUCLEOTIDE SEQUENCE [LARGE SCALE GENOMIC DNA]</scope>
    <source>
        <strain evidence="2">UAMH 3008</strain>
    </source>
</reference>
<dbReference type="AlphaFoldDB" id="A0A0G2J4K9"/>
<protein>
    <submittedName>
        <fullName evidence="1">Uncharacterized protein</fullName>
    </submittedName>
</protein>
<dbReference type="EMBL" id="LCZI01000552">
    <property type="protein sequence ID" value="KKZ65954.1"/>
    <property type="molecule type" value="Genomic_DNA"/>
</dbReference>
<organism evidence="1 2">
    <name type="scientific">[Emmonsia] crescens</name>
    <dbReference type="NCBI Taxonomy" id="73230"/>
    <lineage>
        <taxon>Eukaryota</taxon>
        <taxon>Fungi</taxon>
        <taxon>Dikarya</taxon>
        <taxon>Ascomycota</taxon>
        <taxon>Pezizomycotina</taxon>
        <taxon>Eurotiomycetes</taxon>
        <taxon>Eurotiomycetidae</taxon>
        <taxon>Onygenales</taxon>
        <taxon>Ajellomycetaceae</taxon>
        <taxon>Emergomyces</taxon>
    </lineage>
</organism>
<evidence type="ECO:0000313" key="1">
    <source>
        <dbReference type="EMBL" id="KKZ65954.1"/>
    </source>
</evidence>
<evidence type="ECO:0000313" key="2">
    <source>
        <dbReference type="Proteomes" id="UP000034164"/>
    </source>
</evidence>
<accession>A0A0G2J4K9</accession>